<dbReference type="PANTHER" id="PTHR44591:SF3">
    <property type="entry name" value="RESPONSE REGULATORY DOMAIN-CONTAINING PROTEIN"/>
    <property type="match status" value="1"/>
</dbReference>
<dbReference type="CDD" id="cd07302">
    <property type="entry name" value="CHD"/>
    <property type="match status" value="1"/>
</dbReference>
<comment type="caution">
    <text evidence="5">The sequence shown here is derived from an EMBL/GenBank/DDBJ whole genome shotgun (WGS) entry which is preliminary data.</text>
</comment>
<dbReference type="Pfam" id="PF00211">
    <property type="entry name" value="Guanylate_cyc"/>
    <property type="match status" value="1"/>
</dbReference>
<dbReference type="OrthoDB" id="9802500at2"/>
<gene>
    <name evidence="5" type="ORF">GHT07_15355</name>
</gene>
<dbReference type="InterPro" id="IPR050595">
    <property type="entry name" value="Bact_response_regulator"/>
</dbReference>
<keyword evidence="1 2" id="KW-0597">Phosphoprotein</keyword>
<dbReference type="Proteomes" id="UP000487350">
    <property type="component" value="Unassembled WGS sequence"/>
</dbReference>
<dbReference type="Gene3D" id="3.40.50.2300">
    <property type="match status" value="1"/>
</dbReference>
<proteinExistence type="predicted"/>
<dbReference type="GO" id="GO:0004016">
    <property type="term" value="F:adenylate cyclase activity"/>
    <property type="evidence" value="ECO:0007669"/>
    <property type="project" value="UniProtKB-ARBA"/>
</dbReference>
<dbReference type="PANTHER" id="PTHR44591">
    <property type="entry name" value="STRESS RESPONSE REGULATOR PROTEIN 1"/>
    <property type="match status" value="1"/>
</dbReference>
<feature type="domain" description="Guanylate cyclase" evidence="4">
    <location>
        <begin position="180"/>
        <end position="321"/>
    </location>
</feature>
<dbReference type="SUPFAM" id="SSF52172">
    <property type="entry name" value="CheY-like"/>
    <property type="match status" value="1"/>
</dbReference>
<dbReference type="EMBL" id="WJBU01000014">
    <property type="protein sequence ID" value="MRD48665.1"/>
    <property type="molecule type" value="Genomic_DNA"/>
</dbReference>
<evidence type="ECO:0000259" key="3">
    <source>
        <dbReference type="PROSITE" id="PS50110"/>
    </source>
</evidence>
<evidence type="ECO:0000256" key="2">
    <source>
        <dbReference type="PROSITE-ProRule" id="PRU00169"/>
    </source>
</evidence>
<dbReference type="RefSeq" id="WP_153585973.1">
    <property type="nucleotide sequence ID" value="NZ_WJBU01000014.1"/>
</dbReference>
<evidence type="ECO:0000313" key="5">
    <source>
        <dbReference type="EMBL" id="MRD48665.1"/>
    </source>
</evidence>
<feature type="modified residue" description="4-aspartylphosphate" evidence="2">
    <location>
        <position position="52"/>
    </location>
</feature>
<accession>A0A844AWB3</accession>
<dbReference type="InterPro" id="IPR029787">
    <property type="entry name" value="Nucleotide_cyclase"/>
</dbReference>
<reference evidence="5 6" key="1">
    <citation type="submission" date="2019-11" db="EMBL/GenBank/DDBJ databases">
        <title>Caenimonas koreensis gen. nov., sp. nov., isolated from activated sludge.</title>
        <authorList>
            <person name="Seung H.R."/>
        </authorList>
    </citation>
    <scope>NUCLEOTIDE SEQUENCE [LARGE SCALE GENOMIC DNA]</scope>
    <source>
        <strain evidence="5 6">EMB320</strain>
    </source>
</reference>
<dbReference type="Pfam" id="PF00072">
    <property type="entry name" value="Response_reg"/>
    <property type="match status" value="1"/>
</dbReference>
<dbReference type="SMART" id="SM00448">
    <property type="entry name" value="REC"/>
    <property type="match status" value="1"/>
</dbReference>
<dbReference type="PROSITE" id="PS50110">
    <property type="entry name" value="RESPONSE_REGULATORY"/>
    <property type="match status" value="1"/>
</dbReference>
<organism evidence="5 6">
    <name type="scientific">Caenimonas koreensis DSM 17982</name>
    <dbReference type="NCBI Taxonomy" id="1121255"/>
    <lineage>
        <taxon>Bacteria</taxon>
        <taxon>Pseudomonadati</taxon>
        <taxon>Pseudomonadota</taxon>
        <taxon>Betaproteobacteria</taxon>
        <taxon>Burkholderiales</taxon>
        <taxon>Comamonadaceae</taxon>
        <taxon>Caenimonas</taxon>
    </lineage>
</organism>
<keyword evidence="6" id="KW-1185">Reference proteome</keyword>
<name>A0A844AWB3_9BURK</name>
<dbReference type="SUPFAM" id="SSF55073">
    <property type="entry name" value="Nucleotide cyclase"/>
    <property type="match status" value="1"/>
</dbReference>
<dbReference type="GO" id="GO:0009190">
    <property type="term" value="P:cyclic nucleotide biosynthetic process"/>
    <property type="evidence" value="ECO:0007669"/>
    <property type="project" value="InterPro"/>
</dbReference>
<dbReference type="CDD" id="cd17574">
    <property type="entry name" value="REC_OmpR"/>
    <property type="match status" value="1"/>
</dbReference>
<dbReference type="GO" id="GO:0000160">
    <property type="term" value="P:phosphorelay signal transduction system"/>
    <property type="evidence" value="ECO:0007669"/>
    <property type="project" value="InterPro"/>
</dbReference>
<evidence type="ECO:0000313" key="6">
    <source>
        <dbReference type="Proteomes" id="UP000487350"/>
    </source>
</evidence>
<dbReference type="InterPro" id="IPR011006">
    <property type="entry name" value="CheY-like_superfamily"/>
</dbReference>
<dbReference type="InterPro" id="IPR001054">
    <property type="entry name" value="A/G_cyclase"/>
</dbReference>
<protein>
    <submittedName>
        <fullName evidence="5">Response regulator</fullName>
    </submittedName>
</protein>
<evidence type="ECO:0000259" key="4">
    <source>
        <dbReference type="PROSITE" id="PS50125"/>
    </source>
</evidence>
<sequence length="372" mass="40172">MALIVVMEDDAGTRMLVASVLKKDGHTVLTADDGAQGLALLNANHPDLIISDVQMPNMNGFDMLAAVRKDADTASIPVILLTSLQERAHMRIGMTTGADDYITKPFRAAELREAVSAQLNKRSVQASLQAMAVDAAVQRALVDQRHQLAKLYEERLAAELSERWPTSEGGEDDERLPNATVLFVDIPSYADVAQRLDAQELGELVKKFYGNANDTVHLFGARHMRFVGEGLLAIFAETTDTKTVNHGLRAARAALGLVDSARGIQEYLEQRYPGRSLPKFEVNVALHTGDVSLTVLRDPLHGTATQTLPVGDAVSATMQLQKAGRTHRWPIVASVAALRAITGAVQTGERAMIDLPGRTAPMDAAELVGLTI</sequence>
<dbReference type="Gene3D" id="3.30.70.1230">
    <property type="entry name" value="Nucleotide cyclase"/>
    <property type="match status" value="1"/>
</dbReference>
<dbReference type="PROSITE" id="PS50125">
    <property type="entry name" value="GUANYLATE_CYCLASE_2"/>
    <property type="match status" value="1"/>
</dbReference>
<evidence type="ECO:0000256" key="1">
    <source>
        <dbReference type="ARBA" id="ARBA00022553"/>
    </source>
</evidence>
<dbReference type="AlphaFoldDB" id="A0A844AWB3"/>
<feature type="domain" description="Response regulatory" evidence="3">
    <location>
        <begin position="3"/>
        <end position="119"/>
    </location>
</feature>
<dbReference type="InterPro" id="IPR001789">
    <property type="entry name" value="Sig_transdc_resp-reg_receiver"/>
</dbReference>